<dbReference type="Proteomes" id="UP000660070">
    <property type="component" value="Unassembled WGS sequence"/>
</dbReference>
<proteinExistence type="predicted"/>
<evidence type="ECO:0000313" key="3">
    <source>
        <dbReference type="EMBL" id="MBF8455717.1"/>
    </source>
</evidence>
<dbReference type="Pfam" id="PF07885">
    <property type="entry name" value="Ion_trans_2"/>
    <property type="match status" value="1"/>
</dbReference>
<evidence type="ECO:0000313" key="4">
    <source>
        <dbReference type="Proteomes" id="UP000660070"/>
    </source>
</evidence>
<organism evidence="3 4">
    <name type="scientific">Kaistella gelatinilytica</name>
    <dbReference type="NCBI Taxonomy" id="2787636"/>
    <lineage>
        <taxon>Bacteria</taxon>
        <taxon>Pseudomonadati</taxon>
        <taxon>Bacteroidota</taxon>
        <taxon>Flavobacteriia</taxon>
        <taxon>Flavobacteriales</taxon>
        <taxon>Weeksellaceae</taxon>
        <taxon>Chryseobacterium group</taxon>
        <taxon>Kaistella</taxon>
    </lineage>
</organism>
<keyword evidence="3" id="KW-0407">Ion channel</keyword>
<reference evidence="3 4" key="1">
    <citation type="submission" date="2020-11" db="EMBL/GenBank/DDBJ databases">
        <title>Kaistella gelatinilytica sp. nov., a flavobacterium isolated from Antarctic Soil.</title>
        <authorList>
            <person name="Li J."/>
        </authorList>
    </citation>
    <scope>NUCLEOTIDE SEQUENCE [LARGE SCALE GENOMIC DNA]</scope>
    <source>
        <strain evidence="3 4">G5-32</strain>
    </source>
</reference>
<evidence type="ECO:0000256" key="1">
    <source>
        <dbReference type="SAM" id="Phobius"/>
    </source>
</evidence>
<feature type="domain" description="Potassium channel" evidence="2">
    <location>
        <begin position="5"/>
        <end position="74"/>
    </location>
</feature>
<dbReference type="RefSeq" id="WP_196078284.1">
    <property type="nucleotide sequence ID" value="NZ_JADPVI010000001.1"/>
</dbReference>
<keyword evidence="1" id="KW-0472">Membrane</keyword>
<gene>
    <name evidence="3" type="ORF">IV494_00865</name>
</gene>
<keyword evidence="3" id="KW-0406">Ion transport</keyword>
<dbReference type="Gene3D" id="1.10.287.70">
    <property type="match status" value="1"/>
</dbReference>
<accession>A0ABS0F7R3</accession>
<keyword evidence="1" id="KW-1133">Transmembrane helix</keyword>
<dbReference type="SUPFAM" id="SSF81324">
    <property type="entry name" value="Voltage-gated potassium channels"/>
    <property type="match status" value="1"/>
</dbReference>
<comment type="caution">
    <text evidence="3">The sequence shown here is derived from an EMBL/GenBank/DDBJ whole genome shotgun (WGS) entry which is preliminary data.</text>
</comment>
<keyword evidence="1" id="KW-0812">Transmembrane</keyword>
<keyword evidence="3" id="KW-0813">Transport</keyword>
<dbReference type="EMBL" id="JADPVI010000001">
    <property type="protein sequence ID" value="MBF8455717.1"/>
    <property type="molecule type" value="Genomic_DNA"/>
</dbReference>
<sequence length="106" mass="12332">MTVSTIGVLVLGIIGYRFLEGWSWLDCINYAVSIMVTTGNAEVYPKSDWGKIFNVFYMVLSVFLILFFINTLQQHFHESRQSGKIKRKRHQKIIEKKITTQLSDDE</sequence>
<protein>
    <submittedName>
        <fullName evidence="3">Two pore domain potassium channel family protein</fullName>
    </submittedName>
</protein>
<feature type="transmembrane region" description="Helical" evidence="1">
    <location>
        <begin position="52"/>
        <end position="72"/>
    </location>
</feature>
<evidence type="ECO:0000259" key="2">
    <source>
        <dbReference type="Pfam" id="PF07885"/>
    </source>
</evidence>
<dbReference type="InterPro" id="IPR013099">
    <property type="entry name" value="K_chnl_dom"/>
</dbReference>
<keyword evidence="4" id="KW-1185">Reference proteome</keyword>
<dbReference type="GO" id="GO:0034220">
    <property type="term" value="P:monoatomic ion transmembrane transport"/>
    <property type="evidence" value="ECO:0007669"/>
    <property type="project" value="UniProtKB-KW"/>
</dbReference>
<name>A0ABS0F7R3_9FLAO</name>